<evidence type="ECO:0000313" key="3">
    <source>
        <dbReference type="EMBL" id="PQQ13810.1"/>
    </source>
</evidence>
<feature type="domain" description="KIB1-4 beta-propeller" evidence="2">
    <location>
        <begin position="75"/>
        <end position="137"/>
    </location>
</feature>
<dbReference type="InterPro" id="IPR001810">
    <property type="entry name" value="F-box_dom"/>
</dbReference>
<dbReference type="AlphaFoldDB" id="A0A314Z537"/>
<dbReference type="EMBL" id="PJQY01000286">
    <property type="protein sequence ID" value="PQQ13810.1"/>
    <property type="molecule type" value="Genomic_DNA"/>
</dbReference>
<name>A0A314Z537_PRUYE</name>
<accession>A0A314Z537</accession>
<evidence type="ECO:0000259" key="2">
    <source>
        <dbReference type="Pfam" id="PF03478"/>
    </source>
</evidence>
<feature type="domain" description="F-box" evidence="1">
    <location>
        <begin position="11"/>
        <end position="51"/>
    </location>
</feature>
<evidence type="ECO:0000313" key="4">
    <source>
        <dbReference type="Proteomes" id="UP000250321"/>
    </source>
</evidence>
<organism evidence="3 4">
    <name type="scientific">Prunus yedoensis var. nudiflora</name>
    <dbReference type="NCBI Taxonomy" id="2094558"/>
    <lineage>
        <taxon>Eukaryota</taxon>
        <taxon>Viridiplantae</taxon>
        <taxon>Streptophyta</taxon>
        <taxon>Embryophyta</taxon>
        <taxon>Tracheophyta</taxon>
        <taxon>Spermatophyta</taxon>
        <taxon>Magnoliopsida</taxon>
        <taxon>eudicotyledons</taxon>
        <taxon>Gunneridae</taxon>
        <taxon>Pentapetalae</taxon>
        <taxon>rosids</taxon>
        <taxon>fabids</taxon>
        <taxon>Rosales</taxon>
        <taxon>Rosaceae</taxon>
        <taxon>Amygdaloideae</taxon>
        <taxon>Amygdaleae</taxon>
        <taxon>Prunus</taxon>
    </lineage>
</organism>
<gene>
    <name evidence="3" type="ORF">Pyn_00054</name>
</gene>
<evidence type="ECO:0000259" key="1">
    <source>
        <dbReference type="Pfam" id="PF00646"/>
    </source>
</evidence>
<dbReference type="PANTHER" id="PTHR44586:SF25">
    <property type="entry name" value="(WILD MALAYSIAN BANANA) HYPOTHETICAL PROTEIN"/>
    <property type="match status" value="1"/>
</dbReference>
<sequence length="165" mass="19053">MARKTLTLTDWSDLPQELVISIANRIVLMDDFTAFGAVCKSWRSAATKEIFISRLTHHVPFLMFRKKDAVDMLEFYSLTRDKILKFKLPEGGFQIICSCLGWLFTSRRGLEELNLLHPLNHSQIKLPDLSYHQALLGHQIIQSLVNMTLKNWHFANQENINIGQV</sequence>
<protein>
    <submittedName>
        <fullName evidence="3">F-box protein</fullName>
    </submittedName>
</protein>
<dbReference type="SUPFAM" id="SSF81383">
    <property type="entry name" value="F-box domain"/>
    <property type="match status" value="1"/>
</dbReference>
<keyword evidence="4" id="KW-1185">Reference proteome</keyword>
<dbReference type="PANTHER" id="PTHR44586">
    <property type="entry name" value="F-BOX DOMAIN CONTAINING PROTEIN, EXPRESSED"/>
    <property type="match status" value="1"/>
</dbReference>
<dbReference type="Gene3D" id="1.20.1280.50">
    <property type="match status" value="1"/>
</dbReference>
<dbReference type="Pfam" id="PF00646">
    <property type="entry name" value="F-box"/>
    <property type="match status" value="1"/>
</dbReference>
<dbReference type="InterPro" id="IPR036047">
    <property type="entry name" value="F-box-like_dom_sf"/>
</dbReference>
<dbReference type="OrthoDB" id="642536at2759"/>
<comment type="caution">
    <text evidence="3">The sequence shown here is derived from an EMBL/GenBank/DDBJ whole genome shotgun (WGS) entry which is preliminary data.</text>
</comment>
<dbReference type="Pfam" id="PF03478">
    <property type="entry name" value="Beta-prop_KIB1-4"/>
    <property type="match status" value="1"/>
</dbReference>
<proteinExistence type="predicted"/>
<reference evidence="3 4" key="1">
    <citation type="submission" date="2018-02" db="EMBL/GenBank/DDBJ databases">
        <title>Draft genome of wild Prunus yedoensis var. nudiflora.</title>
        <authorList>
            <person name="Baek S."/>
            <person name="Kim J.-H."/>
            <person name="Choi K."/>
            <person name="Kim G.-B."/>
            <person name="Cho A."/>
            <person name="Jang H."/>
            <person name="Shin C.-H."/>
            <person name="Yu H.-J."/>
            <person name="Mun J.-H."/>
        </authorList>
    </citation>
    <scope>NUCLEOTIDE SEQUENCE [LARGE SCALE GENOMIC DNA]</scope>
    <source>
        <strain evidence="4">cv. Jeju island</strain>
        <tissue evidence="3">Leaf</tissue>
    </source>
</reference>
<dbReference type="Proteomes" id="UP000250321">
    <property type="component" value="Unassembled WGS sequence"/>
</dbReference>
<dbReference type="STRING" id="2094558.A0A314Z537"/>
<dbReference type="InterPro" id="IPR005174">
    <property type="entry name" value="KIB1-4_b-propeller"/>
</dbReference>